<dbReference type="CDD" id="cd02811">
    <property type="entry name" value="IDI-2_FMN"/>
    <property type="match status" value="1"/>
</dbReference>
<evidence type="ECO:0000256" key="2">
    <source>
        <dbReference type="ARBA" id="ARBA00022490"/>
    </source>
</evidence>
<keyword evidence="8 11" id="KW-0414">Isoprene biosynthesis</keyword>
<dbReference type="PANTHER" id="PTHR43665">
    <property type="entry name" value="ISOPENTENYL-DIPHOSPHATE DELTA-ISOMERASE"/>
    <property type="match status" value="1"/>
</dbReference>
<comment type="catalytic activity">
    <reaction evidence="11">
        <text>isopentenyl diphosphate = dimethylallyl diphosphate</text>
        <dbReference type="Rhea" id="RHEA:23284"/>
        <dbReference type="ChEBI" id="CHEBI:57623"/>
        <dbReference type="ChEBI" id="CHEBI:128769"/>
        <dbReference type="EC" id="5.3.3.2"/>
    </reaction>
</comment>
<feature type="domain" description="FMN-dependent dehydrogenase" evidence="13">
    <location>
        <begin position="204"/>
        <end position="356"/>
    </location>
</feature>
<keyword evidence="3 11" id="KW-0285">Flavoprotein</keyword>
<protein>
    <recommendedName>
        <fullName evidence="11">Isopentenyl-diphosphate delta-isomerase</fullName>
        <shortName evidence="11">IPP isomerase</shortName>
        <ecNumber evidence="11">5.3.3.2</ecNumber>
    </recommendedName>
    <alternativeName>
        <fullName evidence="11">Isopentenyl diphosphate:dimethylallyl diphosphate isomerase</fullName>
    </alternativeName>
    <alternativeName>
        <fullName evidence="11">Isopentenyl pyrophosphate isomerase</fullName>
    </alternativeName>
    <alternativeName>
        <fullName evidence="11">Type 2 isopentenyl diphosphate isomerase</fullName>
        <shortName evidence="11">IDI-2</shortName>
    </alternativeName>
</protein>
<dbReference type="EMBL" id="JBHUNE010000003">
    <property type="protein sequence ID" value="MFD2757414.1"/>
    <property type="molecule type" value="Genomic_DNA"/>
</dbReference>
<comment type="subunit">
    <text evidence="10 11">Homooctamer. Dimer of tetramers.</text>
</comment>
<dbReference type="InterPro" id="IPR013785">
    <property type="entry name" value="Aldolase_TIM"/>
</dbReference>
<comment type="similarity">
    <text evidence="11">Belongs to the IPP isomerase type 2 family.</text>
</comment>
<comment type="cofactor">
    <cofactor evidence="1 11">
        <name>FMN</name>
        <dbReference type="ChEBI" id="CHEBI:58210"/>
    </cofactor>
</comment>
<feature type="binding site" evidence="11">
    <location>
        <position position="127"/>
    </location>
    <ligand>
        <name>FMN</name>
        <dbReference type="ChEBI" id="CHEBI:58210"/>
    </ligand>
</feature>
<evidence type="ECO:0000256" key="4">
    <source>
        <dbReference type="ARBA" id="ARBA00022643"/>
    </source>
</evidence>
<evidence type="ECO:0000259" key="13">
    <source>
        <dbReference type="Pfam" id="PF01070"/>
    </source>
</evidence>
<evidence type="ECO:0000256" key="1">
    <source>
        <dbReference type="ARBA" id="ARBA00001917"/>
    </source>
</evidence>
<feature type="binding site" evidence="11">
    <location>
        <position position="186"/>
    </location>
    <ligand>
        <name>substrate</name>
    </ligand>
</feature>
<accession>A0ABW5UYA9</accession>
<keyword evidence="6 11" id="KW-0460">Magnesium</keyword>
<sequence length="393" mass="41764">MRRASADWISRCTPRRGHRRGPRTIASDDRATRSLGSTRKDDHIRLAAEQRREPAARNEFDDVEFVHHALDGIDVERIDLAAHVGDWTWPVPLYINGMTGGSDTALGVNRTLARAARVAGLPMASGSVGIAIDDPDAAASFTVIRDENPDGFVMANIGAGRPADHGRRAVELLGADALQLHVNAVQETVMPEGSREFSGWLRGVEATVAAAGVPVIVKEVGFGLSRRTLRRLADIGVRIADVSGTGGTNFARIESARGEDGFAYLAAHGSSAVACLLDAPADGPQLLASGGVRTPYDVVKALALGARAVGVAGTFLTLALEGDAERTAAALERWCTELRMLHALLGAETPAALAHTDLLVRGRAREFAELRGIDLTALTNRSQPAQRSDEESR</sequence>
<dbReference type="PANTHER" id="PTHR43665:SF1">
    <property type="entry name" value="ISOPENTENYL-DIPHOSPHATE DELTA-ISOMERASE"/>
    <property type="match status" value="1"/>
</dbReference>
<feature type="binding site" evidence="11">
    <location>
        <position position="218"/>
    </location>
    <ligand>
        <name>FMN</name>
        <dbReference type="ChEBI" id="CHEBI:58210"/>
    </ligand>
</feature>
<proteinExistence type="inferred from homology"/>
<comment type="subcellular location">
    <subcellularLocation>
        <location evidence="11">Cytoplasm</location>
    </subcellularLocation>
</comment>
<dbReference type="HAMAP" id="MF_00354">
    <property type="entry name" value="Idi_2"/>
    <property type="match status" value="1"/>
</dbReference>
<feature type="binding site" evidence="11">
    <location>
        <position position="243"/>
    </location>
    <ligand>
        <name>FMN</name>
        <dbReference type="ChEBI" id="CHEBI:58210"/>
    </ligand>
</feature>
<keyword evidence="2 11" id="KW-0963">Cytoplasm</keyword>
<dbReference type="PIRSF" id="PIRSF003314">
    <property type="entry name" value="IPP_isomerase"/>
    <property type="match status" value="1"/>
</dbReference>
<keyword evidence="7 11" id="KW-0521">NADP</keyword>
<comment type="cofactor">
    <cofactor evidence="11">
        <name>NADPH</name>
        <dbReference type="ChEBI" id="CHEBI:57783"/>
    </cofactor>
</comment>
<feature type="compositionally biased region" description="Basic and acidic residues" evidence="12">
    <location>
        <begin position="26"/>
        <end position="37"/>
    </location>
</feature>
<evidence type="ECO:0000256" key="5">
    <source>
        <dbReference type="ARBA" id="ARBA00022723"/>
    </source>
</evidence>
<evidence type="ECO:0000256" key="8">
    <source>
        <dbReference type="ARBA" id="ARBA00023229"/>
    </source>
</evidence>
<dbReference type="EC" id="5.3.3.2" evidence="11"/>
<comment type="function">
    <text evidence="11">Involved in the biosynthesis of isoprenoids. Catalyzes the 1,3-allylic rearrangement of the homoallylic substrate isopentenyl (IPP) to its allylic isomer, dimethylallyl diphosphate (DMAPP).</text>
</comment>
<dbReference type="GO" id="GO:0004452">
    <property type="term" value="F:isopentenyl-diphosphate delta-isomerase activity"/>
    <property type="evidence" value="ECO:0007669"/>
    <property type="project" value="UniProtKB-EC"/>
</dbReference>
<dbReference type="Gene3D" id="3.20.20.70">
    <property type="entry name" value="Aldolase class I"/>
    <property type="match status" value="1"/>
</dbReference>
<keyword evidence="9 11" id="KW-0413">Isomerase</keyword>
<evidence type="ECO:0000313" key="14">
    <source>
        <dbReference type="EMBL" id="MFD2757414.1"/>
    </source>
</evidence>
<dbReference type="InterPro" id="IPR000262">
    <property type="entry name" value="FMN-dep_DH"/>
</dbReference>
<keyword evidence="4 11" id="KW-0288">FMN</keyword>
<feature type="binding site" evidence="11">
    <location>
        <position position="248"/>
    </location>
    <ligand>
        <name>FMN</name>
        <dbReference type="ChEBI" id="CHEBI:58210"/>
    </ligand>
</feature>
<dbReference type="Proteomes" id="UP001597492">
    <property type="component" value="Unassembled WGS sequence"/>
</dbReference>
<evidence type="ECO:0000256" key="6">
    <source>
        <dbReference type="ARBA" id="ARBA00022842"/>
    </source>
</evidence>
<name>A0ABW5UYA9_9MICO</name>
<feature type="binding site" evidence="11">
    <location>
        <begin position="39"/>
        <end position="40"/>
    </location>
    <ligand>
        <name>substrate</name>
    </ligand>
</feature>
<feature type="binding site" evidence="11">
    <location>
        <begin position="291"/>
        <end position="293"/>
    </location>
    <ligand>
        <name>FMN</name>
        <dbReference type="ChEBI" id="CHEBI:58210"/>
    </ligand>
</feature>
<dbReference type="InterPro" id="IPR011179">
    <property type="entry name" value="IPdP_isomerase"/>
</dbReference>
<keyword evidence="5 11" id="KW-0479">Metal-binding</keyword>
<comment type="caution">
    <text evidence="14">The sequence shown here is derived from an EMBL/GenBank/DDBJ whole genome shotgun (WGS) entry which is preliminary data.</text>
</comment>
<evidence type="ECO:0000256" key="3">
    <source>
        <dbReference type="ARBA" id="ARBA00022630"/>
    </source>
</evidence>
<evidence type="ECO:0000256" key="7">
    <source>
        <dbReference type="ARBA" id="ARBA00022857"/>
    </source>
</evidence>
<feature type="region of interest" description="Disordered" evidence="12">
    <location>
        <begin position="1"/>
        <end position="37"/>
    </location>
</feature>
<comment type="caution">
    <text evidence="11">Lacks conserved residue(s) required for the propagation of feature annotation.</text>
</comment>
<reference evidence="15" key="1">
    <citation type="journal article" date="2019" name="Int. J. Syst. Evol. Microbiol.">
        <title>The Global Catalogue of Microorganisms (GCM) 10K type strain sequencing project: providing services to taxonomists for standard genome sequencing and annotation.</title>
        <authorList>
            <consortium name="The Broad Institute Genomics Platform"/>
            <consortium name="The Broad Institute Genome Sequencing Center for Infectious Disease"/>
            <person name="Wu L."/>
            <person name="Ma J."/>
        </authorList>
    </citation>
    <scope>NUCLEOTIDE SEQUENCE [LARGE SCALE GENOMIC DNA]</scope>
    <source>
        <strain evidence="15">TISTR 1514</strain>
    </source>
</reference>
<dbReference type="NCBIfam" id="TIGR02151">
    <property type="entry name" value="IPP_isom_2"/>
    <property type="match status" value="1"/>
</dbReference>
<evidence type="ECO:0000256" key="9">
    <source>
        <dbReference type="ARBA" id="ARBA00023235"/>
    </source>
</evidence>
<feature type="binding site" evidence="11">
    <location>
        <begin position="312"/>
        <end position="313"/>
    </location>
    <ligand>
        <name>FMN</name>
        <dbReference type="ChEBI" id="CHEBI:58210"/>
    </ligand>
</feature>
<evidence type="ECO:0000256" key="12">
    <source>
        <dbReference type="SAM" id="MobiDB-lite"/>
    </source>
</evidence>
<comment type="cofactor">
    <cofactor evidence="11">
        <name>Mg(2+)</name>
        <dbReference type="ChEBI" id="CHEBI:18420"/>
    </cofactor>
</comment>
<dbReference type="RefSeq" id="WP_019617959.1">
    <property type="nucleotide sequence ID" value="NZ_JBHUNE010000003.1"/>
</dbReference>
<keyword evidence="15" id="KW-1185">Reference proteome</keyword>
<evidence type="ECO:0000256" key="10">
    <source>
        <dbReference type="ARBA" id="ARBA00025810"/>
    </source>
</evidence>
<gene>
    <name evidence="11 14" type="primary">fni</name>
    <name evidence="14" type="ORF">ACFSW7_03355</name>
</gene>
<evidence type="ECO:0000256" key="11">
    <source>
        <dbReference type="HAMAP-Rule" id="MF_00354"/>
    </source>
</evidence>
<evidence type="ECO:0000313" key="15">
    <source>
        <dbReference type="Proteomes" id="UP001597492"/>
    </source>
</evidence>
<dbReference type="Pfam" id="PF01070">
    <property type="entry name" value="FMN_dh"/>
    <property type="match status" value="1"/>
</dbReference>
<feature type="compositionally biased region" description="Basic residues" evidence="12">
    <location>
        <begin position="13"/>
        <end position="22"/>
    </location>
</feature>
<dbReference type="SUPFAM" id="SSF51395">
    <property type="entry name" value="FMN-linked oxidoreductases"/>
    <property type="match status" value="1"/>
</dbReference>
<feature type="binding site" evidence="11">
    <location>
        <begin position="97"/>
        <end position="99"/>
    </location>
    <ligand>
        <name>FMN</name>
        <dbReference type="ChEBI" id="CHEBI:58210"/>
    </ligand>
</feature>
<feature type="binding site" evidence="11">
    <location>
        <position position="187"/>
    </location>
    <ligand>
        <name>Mg(2+)</name>
        <dbReference type="ChEBI" id="CHEBI:18420"/>
    </ligand>
</feature>
<organism evidence="14 15">
    <name type="scientific">Gulosibacter faecalis</name>
    <dbReference type="NCBI Taxonomy" id="272240"/>
    <lineage>
        <taxon>Bacteria</taxon>
        <taxon>Bacillati</taxon>
        <taxon>Actinomycetota</taxon>
        <taxon>Actinomycetes</taxon>
        <taxon>Micrococcales</taxon>
        <taxon>Microbacteriaceae</taxon>
        <taxon>Gulosibacter</taxon>
    </lineage>
</organism>
<feature type="binding site" evidence="11">
    <location>
        <position position="156"/>
    </location>
    <ligand>
        <name>FMN</name>
        <dbReference type="ChEBI" id="CHEBI:58210"/>
    </ligand>
</feature>